<feature type="compositionally biased region" description="Low complexity" evidence="8">
    <location>
        <begin position="49"/>
        <end position="59"/>
    </location>
</feature>
<keyword evidence="5 9" id="KW-1133">Transmembrane helix</keyword>
<comment type="caution">
    <text evidence="11">The sequence shown here is derived from an EMBL/GenBank/DDBJ whole genome shotgun (WGS) entry which is preliminary data.</text>
</comment>
<dbReference type="EMBL" id="CAICTM010002933">
    <property type="protein sequence ID" value="CAB9530568.1"/>
    <property type="molecule type" value="Genomic_DNA"/>
</dbReference>
<feature type="region of interest" description="Disordered" evidence="8">
    <location>
        <begin position="40"/>
        <end position="59"/>
    </location>
</feature>
<dbReference type="AlphaFoldDB" id="A0A9N8F124"/>
<dbReference type="Proteomes" id="UP001153069">
    <property type="component" value="Unassembled WGS sequence"/>
</dbReference>
<dbReference type="PANTHER" id="PTHR33281">
    <property type="entry name" value="UPF0187 PROTEIN YNEE"/>
    <property type="match status" value="1"/>
</dbReference>
<comment type="subcellular location">
    <subcellularLocation>
        <location evidence="1">Cell membrane</location>
        <topology evidence="1">Multi-pass membrane protein</topology>
    </subcellularLocation>
</comment>
<evidence type="ECO:0000256" key="6">
    <source>
        <dbReference type="ARBA" id="ARBA00023065"/>
    </source>
</evidence>
<evidence type="ECO:0000256" key="3">
    <source>
        <dbReference type="ARBA" id="ARBA00022475"/>
    </source>
</evidence>
<keyword evidence="2" id="KW-0813">Transport</keyword>
<feature type="compositionally biased region" description="Polar residues" evidence="8">
    <location>
        <begin position="426"/>
        <end position="435"/>
    </location>
</feature>
<keyword evidence="6" id="KW-0406">Ion transport</keyword>
<evidence type="ECO:0000256" key="1">
    <source>
        <dbReference type="ARBA" id="ARBA00004651"/>
    </source>
</evidence>
<keyword evidence="10" id="KW-0732">Signal</keyword>
<evidence type="ECO:0000256" key="7">
    <source>
        <dbReference type="ARBA" id="ARBA00023136"/>
    </source>
</evidence>
<keyword evidence="7 9" id="KW-0472">Membrane</keyword>
<evidence type="ECO:0000256" key="8">
    <source>
        <dbReference type="SAM" id="MobiDB-lite"/>
    </source>
</evidence>
<name>A0A9N8F124_9STRA</name>
<accession>A0A9N8F124</accession>
<evidence type="ECO:0000256" key="4">
    <source>
        <dbReference type="ARBA" id="ARBA00022692"/>
    </source>
</evidence>
<reference evidence="11" key="1">
    <citation type="submission" date="2020-06" db="EMBL/GenBank/DDBJ databases">
        <authorList>
            <consortium name="Plant Systems Biology data submission"/>
        </authorList>
    </citation>
    <scope>NUCLEOTIDE SEQUENCE</scope>
    <source>
        <strain evidence="11">D6</strain>
    </source>
</reference>
<feature type="signal peptide" evidence="10">
    <location>
        <begin position="1"/>
        <end position="20"/>
    </location>
</feature>
<gene>
    <name evidence="11" type="ORF">SEMRO_2935_G340570.1</name>
</gene>
<protein>
    <submittedName>
        <fullName evidence="11">UPF0187 protein</fullName>
    </submittedName>
</protein>
<keyword evidence="4 9" id="KW-0812">Transmembrane</keyword>
<dbReference type="InterPro" id="IPR044669">
    <property type="entry name" value="YneE/VCCN1/2-like"/>
</dbReference>
<evidence type="ECO:0000256" key="10">
    <source>
        <dbReference type="SAM" id="SignalP"/>
    </source>
</evidence>
<evidence type="ECO:0000256" key="9">
    <source>
        <dbReference type="SAM" id="Phobius"/>
    </source>
</evidence>
<evidence type="ECO:0000313" key="12">
    <source>
        <dbReference type="Proteomes" id="UP001153069"/>
    </source>
</evidence>
<dbReference type="OrthoDB" id="42582at2759"/>
<sequence length="487" mass="54852">MKFQSSGVSVFCIFLAVASSQDGSVVSGFVSQPSLRTAQRSPIATDIGPRTSSTSPSPTQLSIIASRHRLKDLEWTKPEEHQVTEWLKNYGEVSRFYRRDVFTADDWVRSRRPTRFWDTLRNTFRSGLFRQISLELGVLMACSFGVVLFNRLNWMGLIGRSLPVLKMPLVPFNLAAASLGLLLTFRTNVSYQRWNEARTAWGRVINDSRSLARMACIWSTSYNASPQLIKRFGDAICSFSRSLMNRTLPSQEDDAPFQLYCLKQLNGGYNGDYGTRLLHAKHRPTAALAELSSLLVQFNFHPLHQIEMEKMITELCSSMGACERIFTSPVPTFYPRHTTRFLAVWLYLMPFALFEPLGGGFLLVPVMTLLGGFMLGIEELANQMEEPFSILPMEKMCQNSIRGPVMEQVERSTASVVENKEDSTTDTKPNYTMNASDYYVPKTSDNKPSALMPETLRVNGSTDSAAPKINGARGPDRETLKKFSFEI</sequence>
<keyword evidence="12" id="KW-1185">Reference proteome</keyword>
<feature type="transmembrane region" description="Helical" evidence="9">
    <location>
        <begin position="164"/>
        <end position="185"/>
    </location>
</feature>
<feature type="transmembrane region" description="Helical" evidence="9">
    <location>
        <begin position="132"/>
        <end position="152"/>
    </location>
</feature>
<feature type="region of interest" description="Disordered" evidence="8">
    <location>
        <begin position="414"/>
        <end position="449"/>
    </location>
</feature>
<dbReference type="Pfam" id="PF25539">
    <property type="entry name" value="Bestrophin_2"/>
    <property type="match status" value="1"/>
</dbReference>
<dbReference type="PANTHER" id="PTHR33281:SF19">
    <property type="entry name" value="VOLTAGE-DEPENDENT ANION CHANNEL-FORMING PROTEIN YNEE"/>
    <property type="match status" value="1"/>
</dbReference>
<dbReference type="GO" id="GO:0005886">
    <property type="term" value="C:plasma membrane"/>
    <property type="evidence" value="ECO:0007669"/>
    <property type="project" value="UniProtKB-SubCell"/>
</dbReference>
<proteinExistence type="predicted"/>
<dbReference type="GO" id="GO:0005254">
    <property type="term" value="F:chloride channel activity"/>
    <property type="evidence" value="ECO:0007669"/>
    <property type="project" value="InterPro"/>
</dbReference>
<feature type="chain" id="PRO_5040283158" evidence="10">
    <location>
        <begin position="21"/>
        <end position="487"/>
    </location>
</feature>
<evidence type="ECO:0000256" key="5">
    <source>
        <dbReference type="ARBA" id="ARBA00022989"/>
    </source>
</evidence>
<evidence type="ECO:0000313" key="11">
    <source>
        <dbReference type="EMBL" id="CAB9530568.1"/>
    </source>
</evidence>
<organism evidence="11 12">
    <name type="scientific">Seminavis robusta</name>
    <dbReference type="NCBI Taxonomy" id="568900"/>
    <lineage>
        <taxon>Eukaryota</taxon>
        <taxon>Sar</taxon>
        <taxon>Stramenopiles</taxon>
        <taxon>Ochrophyta</taxon>
        <taxon>Bacillariophyta</taxon>
        <taxon>Bacillariophyceae</taxon>
        <taxon>Bacillariophycidae</taxon>
        <taxon>Naviculales</taxon>
        <taxon>Naviculaceae</taxon>
        <taxon>Seminavis</taxon>
    </lineage>
</organism>
<keyword evidence="3" id="KW-1003">Cell membrane</keyword>
<evidence type="ECO:0000256" key="2">
    <source>
        <dbReference type="ARBA" id="ARBA00022448"/>
    </source>
</evidence>